<organism evidence="12 13">
    <name type="scientific">Campylobacter hyointestinalis subsp. lawsonii</name>
    <dbReference type="NCBI Taxonomy" id="91353"/>
    <lineage>
        <taxon>Bacteria</taxon>
        <taxon>Pseudomonadati</taxon>
        <taxon>Campylobacterota</taxon>
        <taxon>Epsilonproteobacteria</taxon>
        <taxon>Campylobacterales</taxon>
        <taxon>Campylobacteraceae</taxon>
        <taxon>Campylobacter</taxon>
    </lineage>
</organism>
<evidence type="ECO:0000256" key="8">
    <source>
        <dbReference type="ARBA" id="ARBA00023237"/>
    </source>
</evidence>
<evidence type="ECO:0000256" key="2">
    <source>
        <dbReference type="ARBA" id="ARBA00022656"/>
    </source>
</evidence>
<dbReference type="CDD" id="cd23413">
    <property type="entry name" value="beta-trefoil_Ricin_CdtC"/>
    <property type="match status" value="1"/>
</dbReference>
<name>A0AAV6EHA4_CAMHY</name>
<dbReference type="GO" id="GO:0090729">
    <property type="term" value="F:toxin activity"/>
    <property type="evidence" value="ECO:0007669"/>
    <property type="project" value="UniProtKB-KW"/>
</dbReference>
<evidence type="ECO:0000256" key="1">
    <source>
        <dbReference type="ARBA" id="ARBA00004459"/>
    </source>
</evidence>
<keyword evidence="4" id="KW-0430">Lectin</keyword>
<feature type="compositionally biased region" description="Low complexity" evidence="10">
    <location>
        <begin position="71"/>
        <end position="84"/>
    </location>
</feature>
<feature type="signal peptide" evidence="11">
    <location>
        <begin position="1"/>
        <end position="23"/>
    </location>
</feature>
<keyword evidence="5" id="KW-0843">Virulence</keyword>
<evidence type="ECO:0000256" key="5">
    <source>
        <dbReference type="ARBA" id="ARBA00023026"/>
    </source>
</evidence>
<dbReference type="EMBL" id="VZON01000012">
    <property type="protein sequence ID" value="KAB0610928.1"/>
    <property type="molecule type" value="Genomic_DNA"/>
</dbReference>
<evidence type="ECO:0000256" key="7">
    <source>
        <dbReference type="ARBA" id="ARBA00023139"/>
    </source>
</evidence>
<evidence type="ECO:0000256" key="4">
    <source>
        <dbReference type="ARBA" id="ARBA00022734"/>
    </source>
</evidence>
<evidence type="ECO:0000256" key="10">
    <source>
        <dbReference type="SAM" id="MobiDB-lite"/>
    </source>
</evidence>
<dbReference type="GO" id="GO:0009279">
    <property type="term" value="C:cell outer membrane"/>
    <property type="evidence" value="ECO:0007669"/>
    <property type="project" value="UniProtKB-SubCell"/>
</dbReference>
<dbReference type="InterPro" id="IPR003558">
    <property type="entry name" value="CDtoxinA/C"/>
</dbReference>
<comment type="caution">
    <text evidence="12">The sequence shown here is derived from an EMBL/GenBank/DDBJ whole genome shotgun (WGS) entry which is preliminary data.</text>
</comment>
<evidence type="ECO:0000256" key="6">
    <source>
        <dbReference type="ARBA" id="ARBA00023136"/>
    </source>
</evidence>
<keyword evidence="8" id="KW-0998">Cell outer membrane</keyword>
<keyword evidence="9" id="KW-0449">Lipoprotein</keyword>
<evidence type="ECO:0000313" key="13">
    <source>
        <dbReference type="Proteomes" id="UP000423641"/>
    </source>
</evidence>
<evidence type="ECO:0000256" key="11">
    <source>
        <dbReference type="SAM" id="SignalP"/>
    </source>
</evidence>
<sequence length="258" mass="28796">MIKTLKISLIAIISIFITACSGAKPEQPKQNMSFLKLDSSKGFAGDISKAPYETRAPDRIKISDLNDKPNLKSNNLKSNNSNNQDGFDPFTLPLSLRSLDTGMPLVVNLGKSDETFNYNLREIKAFEPTIISEIKRVDSFANLGLEYVQFVSANDINSCLGIDESGFFTLKNCIGDLDRKKFETVFQLIPLLSDAVEIRSLVLGGKECISTFFNPNLEPWQRVGILRCELREGFSVDLPKLWAIMPEIREAAVIQPID</sequence>
<dbReference type="Pfam" id="PF03498">
    <property type="entry name" value="CDtoxinA"/>
    <property type="match status" value="1"/>
</dbReference>
<keyword evidence="6" id="KW-0472">Membrane</keyword>
<dbReference type="RefSeq" id="WP_112000789.1">
    <property type="nucleotide sequence ID" value="NZ_CP053828.1"/>
</dbReference>
<dbReference type="PROSITE" id="PS51257">
    <property type="entry name" value="PROKAR_LIPOPROTEIN"/>
    <property type="match status" value="1"/>
</dbReference>
<evidence type="ECO:0000256" key="3">
    <source>
        <dbReference type="ARBA" id="ARBA00022729"/>
    </source>
</evidence>
<dbReference type="AlphaFoldDB" id="A0AAV6EHA4"/>
<feature type="region of interest" description="Disordered" evidence="10">
    <location>
        <begin position="63"/>
        <end position="84"/>
    </location>
</feature>
<gene>
    <name evidence="12" type="ORF">F7P66_09040</name>
</gene>
<proteinExistence type="predicted"/>
<evidence type="ECO:0000256" key="9">
    <source>
        <dbReference type="ARBA" id="ARBA00023288"/>
    </source>
</evidence>
<accession>A0AAV6EHA4</accession>
<comment type="subcellular location">
    <subcellularLocation>
        <location evidence="1">Cell outer membrane</location>
        <topology evidence="1">Lipid-anchor</topology>
    </subcellularLocation>
</comment>
<dbReference type="GO" id="GO:0030246">
    <property type="term" value="F:carbohydrate binding"/>
    <property type="evidence" value="ECO:0007669"/>
    <property type="project" value="UniProtKB-KW"/>
</dbReference>
<keyword evidence="2" id="KW-0800">Toxin</keyword>
<keyword evidence="7" id="KW-0564">Palmitate</keyword>
<dbReference type="InterPro" id="IPR035992">
    <property type="entry name" value="Ricin_B-like_lectins"/>
</dbReference>
<dbReference type="SUPFAM" id="SSF50370">
    <property type="entry name" value="Ricin B-like lectins"/>
    <property type="match status" value="1"/>
</dbReference>
<dbReference type="GeneID" id="56510266"/>
<reference evidence="12 13" key="1">
    <citation type="submission" date="2019-09" db="EMBL/GenBank/DDBJ databases">
        <title>Draft genome sequences of 48 bacterial type strains from the CCUG.</title>
        <authorList>
            <person name="Tunovic T."/>
            <person name="Pineiro-Iglesias B."/>
            <person name="Unosson C."/>
            <person name="Inganas E."/>
            <person name="Ohlen M."/>
            <person name="Cardew S."/>
            <person name="Jensie-Markopoulos S."/>
            <person name="Salva-Serra F."/>
            <person name="Jaen-Luchoro D."/>
            <person name="Karlsson R."/>
            <person name="Svensson-Stadler L."/>
            <person name="Chun J."/>
            <person name="Moore E."/>
        </authorList>
    </citation>
    <scope>NUCLEOTIDE SEQUENCE [LARGE SCALE GENOMIC DNA]</scope>
    <source>
        <strain evidence="12 13">CCUG 34538</strain>
    </source>
</reference>
<evidence type="ECO:0008006" key="14">
    <source>
        <dbReference type="Google" id="ProtNLM"/>
    </source>
</evidence>
<evidence type="ECO:0000313" key="12">
    <source>
        <dbReference type="EMBL" id="KAB0610928.1"/>
    </source>
</evidence>
<dbReference type="Proteomes" id="UP000423641">
    <property type="component" value="Unassembled WGS sequence"/>
</dbReference>
<protein>
    <recommendedName>
        <fullName evidence="14">Cytolethal distending toxin C</fullName>
    </recommendedName>
</protein>
<dbReference type="Gene3D" id="2.80.10.50">
    <property type="match status" value="1"/>
</dbReference>
<keyword evidence="3 11" id="KW-0732">Signal</keyword>
<feature type="chain" id="PRO_5043641470" description="Cytolethal distending toxin C" evidence="11">
    <location>
        <begin position="24"/>
        <end position="258"/>
    </location>
</feature>